<organism evidence="2 3">
    <name type="scientific">Sphingomonas spermidinifaciens</name>
    <dbReference type="NCBI Taxonomy" id="1141889"/>
    <lineage>
        <taxon>Bacteria</taxon>
        <taxon>Pseudomonadati</taxon>
        <taxon>Pseudomonadota</taxon>
        <taxon>Alphaproteobacteria</taxon>
        <taxon>Sphingomonadales</taxon>
        <taxon>Sphingomonadaceae</taxon>
        <taxon>Sphingomonas</taxon>
    </lineage>
</organism>
<dbReference type="OrthoDB" id="9771966at2"/>
<dbReference type="PROSITE" id="PS51257">
    <property type="entry name" value="PROKAR_LIPOPROTEIN"/>
    <property type="match status" value="1"/>
</dbReference>
<feature type="chain" id="PRO_5013037035" evidence="1">
    <location>
        <begin position="21"/>
        <end position="407"/>
    </location>
</feature>
<dbReference type="SUPFAM" id="SSF53649">
    <property type="entry name" value="Alkaline phosphatase-like"/>
    <property type="match status" value="1"/>
</dbReference>
<dbReference type="Gene3D" id="3.30.1360.180">
    <property type="match status" value="1"/>
</dbReference>
<keyword evidence="1" id="KW-0732">Signal</keyword>
<dbReference type="GO" id="GO:0016787">
    <property type="term" value="F:hydrolase activity"/>
    <property type="evidence" value="ECO:0007669"/>
    <property type="project" value="UniProtKB-ARBA"/>
</dbReference>
<evidence type="ECO:0000313" key="3">
    <source>
        <dbReference type="Proteomes" id="UP000218366"/>
    </source>
</evidence>
<proteinExistence type="predicted"/>
<dbReference type="EMBL" id="NWMW01000002">
    <property type="protein sequence ID" value="PCD02007.1"/>
    <property type="molecule type" value="Genomic_DNA"/>
</dbReference>
<sequence>MKLLSRLLALAGFAALQACMTPPVDAPATRAVVEARAPITLLVSIDGFRPDYLDRGDTPVLSRLAAEGVRGSMQPSFPTKTFPNHYAIVTGLHPDRNGIVANKMEDASRPGELFTMATTDAFWWDEAEPIWVSAEKAGIRTATMFWPGSNVPIHGTFPSDWQQFAQALPEGNRVAAIVDWLRRPLATRPRLLTLYFDSVDTAGHRFGPDSPEVRAAMRGVDARLGDLLAELGAMGQPVNLIVGADHGMAPVDAARTIDFNAVFPAGSTRVIEDGPYAAFEAMPGQEAAVRAAIARPTPHMRCSDKADLPTRLAYGRNRRVPRFICIAESGWMILSKPPKAPVKGGAHGYDNTDPLMRAGFVASGPAFGRGTVEGRNVDLYPLIRRLIGLPPAPGIDGSIAPFERILK</sequence>
<dbReference type="Proteomes" id="UP000218366">
    <property type="component" value="Unassembled WGS sequence"/>
</dbReference>
<evidence type="ECO:0000256" key="1">
    <source>
        <dbReference type="SAM" id="SignalP"/>
    </source>
</evidence>
<keyword evidence="3" id="KW-1185">Reference proteome</keyword>
<dbReference type="PANTHER" id="PTHR10151:SF120">
    <property type="entry name" value="BIS(5'-ADENOSYL)-TRIPHOSPHATASE"/>
    <property type="match status" value="1"/>
</dbReference>
<dbReference type="RefSeq" id="WP_096343385.1">
    <property type="nucleotide sequence ID" value="NZ_NWMW01000002.1"/>
</dbReference>
<comment type="caution">
    <text evidence="2">The sequence shown here is derived from an EMBL/GenBank/DDBJ whole genome shotgun (WGS) entry which is preliminary data.</text>
</comment>
<dbReference type="PANTHER" id="PTHR10151">
    <property type="entry name" value="ECTONUCLEOTIDE PYROPHOSPHATASE/PHOSPHODIESTERASE"/>
    <property type="match status" value="1"/>
</dbReference>
<evidence type="ECO:0000313" key="2">
    <source>
        <dbReference type="EMBL" id="PCD02007.1"/>
    </source>
</evidence>
<gene>
    <name evidence="2" type="ORF">COC42_10985</name>
</gene>
<name>A0A2A4B1T2_9SPHN</name>
<dbReference type="CDD" id="cd16018">
    <property type="entry name" value="Enpp"/>
    <property type="match status" value="1"/>
</dbReference>
<feature type="signal peptide" evidence="1">
    <location>
        <begin position="1"/>
        <end position="20"/>
    </location>
</feature>
<accession>A0A2A4B1T2</accession>
<dbReference type="Pfam" id="PF01663">
    <property type="entry name" value="Phosphodiest"/>
    <property type="match status" value="1"/>
</dbReference>
<reference evidence="2 3" key="1">
    <citation type="submission" date="2017-09" db="EMBL/GenBank/DDBJ databases">
        <title>Sphingomonas spermidinifaciens 9NM-10, whole genome shotgun sequence.</title>
        <authorList>
            <person name="Feng G."/>
            <person name="Zhu H."/>
        </authorList>
    </citation>
    <scope>NUCLEOTIDE SEQUENCE [LARGE SCALE GENOMIC DNA]</scope>
    <source>
        <strain evidence="2 3">9NM-10</strain>
    </source>
</reference>
<dbReference type="AlphaFoldDB" id="A0A2A4B1T2"/>
<dbReference type="InterPro" id="IPR002591">
    <property type="entry name" value="Phosphodiest/P_Trfase"/>
</dbReference>
<dbReference type="Gene3D" id="3.40.720.10">
    <property type="entry name" value="Alkaline Phosphatase, subunit A"/>
    <property type="match status" value="1"/>
</dbReference>
<protein>
    <submittedName>
        <fullName evidence="2">Alkaline phosphatase family protein</fullName>
    </submittedName>
</protein>
<dbReference type="InterPro" id="IPR017850">
    <property type="entry name" value="Alkaline_phosphatase_core_sf"/>
</dbReference>